<gene>
    <name evidence="1" type="ORF">H7U32_09595</name>
</gene>
<dbReference type="Proteomes" id="UP000718821">
    <property type="component" value="Unassembled WGS sequence"/>
</dbReference>
<organism evidence="1 2">
    <name type="scientific">Bifidobacterium pullorum subsp. saeculare</name>
    <dbReference type="NCBI Taxonomy" id="78257"/>
    <lineage>
        <taxon>Bacteria</taxon>
        <taxon>Bacillati</taxon>
        <taxon>Actinomycetota</taxon>
        <taxon>Actinomycetes</taxon>
        <taxon>Bifidobacteriales</taxon>
        <taxon>Bifidobacteriaceae</taxon>
        <taxon>Bifidobacterium</taxon>
    </lineage>
</organism>
<accession>A0A938WYC9</accession>
<name>A0A938WYC9_9BIFI</name>
<proteinExistence type="predicted"/>
<dbReference type="EMBL" id="JACLYU010000098">
    <property type="protein sequence ID" value="MBM6700524.1"/>
    <property type="molecule type" value="Genomic_DNA"/>
</dbReference>
<reference evidence="1" key="1">
    <citation type="submission" date="2020-08" db="EMBL/GenBank/DDBJ databases">
        <authorList>
            <person name="Cejkova D."/>
            <person name="Kubasova T."/>
            <person name="Jahodarova E."/>
            <person name="Rychlik I."/>
        </authorList>
    </citation>
    <scope>NUCLEOTIDE SEQUENCE</scope>
    <source>
        <strain evidence="1">An836</strain>
    </source>
</reference>
<keyword evidence="2" id="KW-1185">Reference proteome</keyword>
<sequence>MLSVYNNYIDSKLELSTMETKTFILFAAEVISENMNYLADADCGDEIDSSLEQNEKLMELVKRAMLEG</sequence>
<dbReference type="AlphaFoldDB" id="A0A938WYC9"/>
<protein>
    <submittedName>
        <fullName evidence="1">Uncharacterized protein</fullName>
    </submittedName>
</protein>
<comment type="caution">
    <text evidence="1">The sequence shown here is derived from an EMBL/GenBank/DDBJ whole genome shotgun (WGS) entry which is preliminary data.</text>
</comment>
<dbReference type="RefSeq" id="WP_204469831.1">
    <property type="nucleotide sequence ID" value="NZ_JACLYU010000098.1"/>
</dbReference>
<evidence type="ECO:0000313" key="1">
    <source>
        <dbReference type="EMBL" id="MBM6700524.1"/>
    </source>
</evidence>
<evidence type="ECO:0000313" key="2">
    <source>
        <dbReference type="Proteomes" id="UP000718821"/>
    </source>
</evidence>
<feature type="non-terminal residue" evidence="1">
    <location>
        <position position="68"/>
    </location>
</feature>
<reference evidence="1" key="2">
    <citation type="journal article" date="2021" name="Sci. Rep.">
        <title>The distribution of antibiotic resistance genes in chicken gut microbiota commensals.</title>
        <authorList>
            <person name="Juricova H."/>
            <person name="Matiasovicova J."/>
            <person name="Kubasova T."/>
            <person name="Cejkova D."/>
            <person name="Rychlik I."/>
        </authorList>
    </citation>
    <scope>NUCLEOTIDE SEQUENCE</scope>
    <source>
        <strain evidence="1">An836</strain>
    </source>
</reference>